<evidence type="ECO:0000256" key="5">
    <source>
        <dbReference type="ARBA" id="ARBA00022842"/>
    </source>
</evidence>
<comment type="cofactor">
    <cofactor evidence="8">
        <name>Mg(2+)</name>
        <dbReference type="ChEBI" id="CHEBI:18420"/>
    </cofactor>
</comment>
<evidence type="ECO:0000313" key="10">
    <source>
        <dbReference type="EMBL" id="MCJ2183698.1"/>
    </source>
</evidence>
<dbReference type="EC" id="2.7.8.7" evidence="8"/>
<sequence length="132" mass="14643">MRSLILGIGSDILWVERLRRSLRRFGPGYLEEVFSFEELEASPPFGDAAEFYARAFCAKEACAKALGTGIADDVDWYDIQVIQRPGTTLLVLHEGALRHLLSMVPNGSDFTIHVDIGSRKGLAFAFVVIEIL</sequence>
<dbReference type="Proteomes" id="UP001162881">
    <property type="component" value="Unassembled WGS sequence"/>
</dbReference>
<dbReference type="HAMAP" id="MF_00101">
    <property type="entry name" value="AcpS"/>
    <property type="match status" value="1"/>
</dbReference>
<keyword evidence="5 8" id="KW-0460">Magnesium</keyword>
<evidence type="ECO:0000256" key="6">
    <source>
        <dbReference type="ARBA" id="ARBA00023098"/>
    </source>
</evidence>
<dbReference type="EMBL" id="JALHLF010000057">
    <property type="protein sequence ID" value="MCJ2183698.1"/>
    <property type="molecule type" value="Genomic_DNA"/>
</dbReference>
<gene>
    <name evidence="8" type="primary">acpS</name>
    <name evidence="10" type="ORF">MTR62_13505</name>
</gene>
<dbReference type="NCBIfam" id="TIGR00556">
    <property type="entry name" value="pantethn_trn"/>
    <property type="match status" value="1"/>
</dbReference>
<dbReference type="InterPro" id="IPR004568">
    <property type="entry name" value="Ppantetheine-prot_Trfase_dom"/>
</dbReference>
<feature type="domain" description="4'-phosphopantetheinyl transferase" evidence="9">
    <location>
        <begin position="7"/>
        <end position="92"/>
    </location>
</feature>
<accession>A0ABT0BFF4</accession>
<dbReference type="SUPFAM" id="SSF56214">
    <property type="entry name" value="4'-phosphopantetheinyl transferase"/>
    <property type="match status" value="1"/>
</dbReference>
<comment type="function">
    <text evidence="8">Transfers the 4'-phosphopantetheine moiety from coenzyme A to a Ser of acyl-carrier-protein.</text>
</comment>
<comment type="caution">
    <text evidence="10">The sequence shown here is derived from an EMBL/GenBank/DDBJ whole genome shotgun (WGS) entry which is preliminary data.</text>
</comment>
<dbReference type="InterPro" id="IPR037143">
    <property type="entry name" value="4-PPantetheinyl_Trfase_dom_sf"/>
</dbReference>
<evidence type="ECO:0000256" key="8">
    <source>
        <dbReference type="HAMAP-Rule" id="MF_00101"/>
    </source>
</evidence>
<evidence type="ECO:0000256" key="7">
    <source>
        <dbReference type="ARBA" id="ARBA00023160"/>
    </source>
</evidence>
<keyword evidence="4 8" id="KW-0276">Fatty acid metabolism</keyword>
<evidence type="ECO:0000256" key="3">
    <source>
        <dbReference type="ARBA" id="ARBA00022723"/>
    </source>
</evidence>
<evidence type="ECO:0000259" key="9">
    <source>
        <dbReference type="Pfam" id="PF01648"/>
    </source>
</evidence>
<comment type="catalytic activity">
    <reaction evidence="8">
        <text>apo-[ACP] + CoA = holo-[ACP] + adenosine 3',5'-bisphosphate + H(+)</text>
        <dbReference type="Rhea" id="RHEA:12068"/>
        <dbReference type="Rhea" id="RHEA-COMP:9685"/>
        <dbReference type="Rhea" id="RHEA-COMP:9690"/>
        <dbReference type="ChEBI" id="CHEBI:15378"/>
        <dbReference type="ChEBI" id="CHEBI:29999"/>
        <dbReference type="ChEBI" id="CHEBI:57287"/>
        <dbReference type="ChEBI" id="CHEBI:58343"/>
        <dbReference type="ChEBI" id="CHEBI:64479"/>
        <dbReference type="EC" id="2.7.8.7"/>
    </reaction>
</comment>
<dbReference type="Pfam" id="PF01648">
    <property type="entry name" value="ACPS"/>
    <property type="match status" value="1"/>
</dbReference>
<evidence type="ECO:0000256" key="1">
    <source>
        <dbReference type="ARBA" id="ARBA00022516"/>
    </source>
</evidence>
<keyword evidence="8" id="KW-0963">Cytoplasm</keyword>
<reference evidence="10" key="1">
    <citation type="submission" date="2022-03" db="EMBL/GenBank/DDBJ databases">
        <title>Identification of a novel bacterium isolated from mangrove sediments.</title>
        <authorList>
            <person name="Pan X."/>
        </authorList>
    </citation>
    <scope>NUCLEOTIDE SEQUENCE</scope>
    <source>
        <strain evidence="10">B1949</strain>
    </source>
</reference>
<feature type="binding site" evidence="8">
    <location>
        <position position="11"/>
    </location>
    <ligand>
        <name>Mg(2+)</name>
        <dbReference type="ChEBI" id="CHEBI:18420"/>
    </ligand>
</feature>
<name>A0ABT0BFF4_9SPHN</name>
<evidence type="ECO:0000313" key="11">
    <source>
        <dbReference type="Proteomes" id="UP001162881"/>
    </source>
</evidence>
<protein>
    <recommendedName>
        <fullName evidence="8">Holo-[acyl-carrier-protein] synthase</fullName>
        <shortName evidence="8">Holo-ACP synthase</shortName>
        <ecNumber evidence="8">2.7.8.7</ecNumber>
    </recommendedName>
    <alternativeName>
        <fullName evidence="8">4'-phosphopantetheinyl transferase AcpS</fullName>
    </alternativeName>
</protein>
<keyword evidence="3 8" id="KW-0479">Metal-binding</keyword>
<comment type="subcellular location">
    <subcellularLocation>
        <location evidence="8">Cytoplasm</location>
    </subcellularLocation>
</comment>
<keyword evidence="11" id="KW-1185">Reference proteome</keyword>
<evidence type="ECO:0000256" key="2">
    <source>
        <dbReference type="ARBA" id="ARBA00022679"/>
    </source>
</evidence>
<comment type="similarity">
    <text evidence="8">Belongs to the P-Pant transferase superfamily. AcpS family.</text>
</comment>
<evidence type="ECO:0000256" key="4">
    <source>
        <dbReference type="ARBA" id="ARBA00022832"/>
    </source>
</evidence>
<keyword evidence="1 8" id="KW-0444">Lipid biosynthesis</keyword>
<keyword evidence="7 8" id="KW-0275">Fatty acid biosynthesis</keyword>
<keyword evidence="6 8" id="KW-0443">Lipid metabolism</keyword>
<dbReference type="Gene3D" id="3.90.470.20">
    <property type="entry name" value="4'-phosphopantetheinyl transferase domain"/>
    <property type="match status" value="1"/>
</dbReference>
<dbReference type="RefSeq" id="WP_244021739.1">
    <property type="nucleotide sequence ID" value="NZ_JALHLF010000057.1"/>
</dbReference>
<feature type="binding site" evidence="8">
    <location>
        <position position="60"/>
    </location>
    <ligand>
        <name>Mg(2+)</name>
        <dbReference type="ChEBI" id="CHEBI:18420"/>
    </ligand>
</feature>
<dbReference type="InterPro" id="IPR002582">
    <property type="entry name" value="ACPS"/>
</dbReference>
<organism evidence="10 11">
    <name type="scientific">Novosphingobium organovorum</name>
    <dbReference type="NCBI Taxonomy" id="2930092"/>
    <lineage>
        <taxon>Bacteria</taxon>
        <taxon>Pseudomonadati</taxon>
        <taxon>Pseudomonadota</taxon>
        <taxon>Alphaproteobacteria</taxon>
        <taxon>Sphingomonadales</taxon>
        <taxon>Sphingomonadaceae</taxon>
        <taxon>Novosphingobium</taxon>
    </lineage>
</organism>
<keyword evidence="2 8" id="KW-0808">Transferase</keyword>
<dbReference type="InterPro" id="IPR008278">
    <property type="entry name" value="4-PPantetheinyl_Trfase_dom"/>
</dbReference>
<proteinExistence type="inferred from homology"/>